<dbReference type="EMBL" id="CP001681">
    <property type="protein sequence ID" value="ACU02391.1"/>
    <property type="molecule type" value="Genomic_DNA"/>
</dbReference>
<sequence length="218" mass="24344">MLICLFFSVQAMSQSNTFLSQQPPSGAVNIVVSNLEENDGDDYFAEAEKNERRGDLNDAITLFGKAAFEYNSSKKFTQYGSALLRLANVHFLLAHYSEAEQVTLNVALKNYSKIGSKTGQMESYGQLGRIYFAANKLTQSLWFYTQQGILAQQIGNNNAYIDSILGLAQVKTKKKEYTLAARDLNRAELLARSSSLTRFKTQIREARAQIPAKAMAKK</sequence>
<organism evidence="1 2">
    <name type="scientific">Pedobacter heparinus (strain ATCC 13125 / DSM 2366 / CIP 104194 / JCM 7457 / NBRC 12017 / NCIMB 9290 / NRRL B-14731 / HIM 762-3)</name>
    <dbReference type="NCBI Taxonomy" id="485917"/>
    <lineage>
        <taxon>Bacteria</taxon>
        <taxon>Pseudomonadati</taxon>
        <taxon>Bacteroidota</taxon>
        <taxon>Sphingobacteriia</taxon>
        <taxon>Sphingobacteriales</taxon>
        <taxon>Sphingobacteriaceae</taxon>
        <taxon>Pedobacter</taxon>
    </lineage>
</organism>
<evidence type="ECO:0000313" key="1">
    <source>
        <dbReference type="EMBL" id="ACU02391.1"/>
    </source>
</evidence>
<dbReference type="KEGG" id="phe:Phep_0165"/>
<dbReference type="STRING" id="485917.Phep_0165"/>
<protein>
    <recommendedName>
        <fullName evidence="3">MalT-like TPR region domain-containing protein</fullName>
    </recommendedName>
</protein>
<dbReference type="eggNOG" id="COG0457">
    <property type="taxonomic scope" value="Bacteria"/>
</dbReference>
<dbReference type="AlphaFoldDB" id="C6XYC4"/>
<reference evidence="1 2" key="1">
    <citation type="journal article" date="2009" name="Stand. Genomic Sci.">
        <title>Complete genome sequence of Pedobacter heparinus type strain (HIM 762-3).</title>
        <authorList>
            <person name="Han C."/>
            <person name="Spring S."/>
            <person name="Lapidus A."/>
            <person name="Del Rio T.G."/>
            <person name="Tice H."/>
            <person name="Copeland A."/>
            <person name="Cheng J.F."/>
            <person name="Lucas S."/>
            <person name="Chen F."/>
            <person name="Nolan M."/>
            <person name="Bruce D."/>
            <person name="Goodwin L."/>
            <person name="Pitluck S."/>
            <person name="Ivanova N."/>
            <person name="Mavromatis K."/>
            <person name="Mikhailova N."/>
            <person name="Pati A."/>
            <person name="Chen A."/>
            <person name="Palaniappan K."/>
            <person name="Land M."/>
            <person name="Hauser L."/>
            <person name="Chang Y.J."/>
            <person name="Jeffries C.C."/>
            <person name="Saunders E."/>
            <person name="Chertkov O."/>
            <person name="Brettin T."/>
            <person name="Goker M."/>
            <person name="Rohde M."/>
            <person name="Bristow J."/>
            <person name="Eisen J.A."/>
            <person name="Markowitz V."/>
            <person name="Hugenholtz P."/>
            <person name="Kyrpides N.C."/>
            <person name="Klenk H.P."/>
            <person name="Detter J.C."/>
        </authorList>
    </citation>
    <scope>NUCLEOTIDE SEQUENCE [LARGE SCALE GENOMIC DNA]</scope>
    <source>
        <strain evidence="2">ATCC 13125 / DSM 2366 / CIP 104194 / JCM 7457 / NBRC 12017 / NCIMB 9290 / NRRL B-14731 / HIM 762-3</strain>
    </source>
</reference>
<dbReference type="Gene3D" id="1.25.40.10">
    <property type="entry name" value="Tetratricopeptide repeat domain"/>
    <property type="match status" value="1"/>
</dbReference>
<gene>
    <name evidence="1" type="ordered locus">Phep_0165</name>
</gene>
<name>C6XYC4_PEDHD</name>
<dbReference type="SUPFAM" id="SSF48452">
    <property type="entry name" value="TPR-like"/>
    <property type="match status" value="1"/>
</dbReference>
<accession>C6XYC4</accession>
<proteinExistence type="predicted"/>
<evidence type="ECO:0000313" key="2">
    <source>
        <dbReference type="Proteomes" id="UP000000852"/>
    </source>
</evidence>
<dbReference type="InterPro" id="IPR011990">
    <property type="entry name" value="TPR-like_helical_dom_sf"/>
</dbReference>
<dbReference type="Proteomes" id="UP000000852">
    <property type="component" value="Chromosome"/>
</dbReference>
<keyword evidence="2" id="KW-1185">Reference proteome</keyword>
<evidence type="ECO:0008006" key="3">
    <source>
        <dbReference type="Google" id="ProtNLM"/>
    </source>
</evidence>
<dbReference type="HOGENOM" id="CLU_1265946_0_0_10"/>